<evidence type="ECO:0000313" key="3">
    <source>
        <dbReference type="Proteomes" id="UP001428341"/>
    </source>
</evidence>
<feature type="transmembrane region" description="Helical" evidence="1">
    <location>
        <begin position="108"/>
        <end position="127"/>
    </location>
</feature>
<proteinExistence type="predicted"/>
<gene>
    <name evidence="2" type="ORF">WN944_015918</name>
</gene>
<evidence type="ECO:0000313" key="2">
    <source>
        <dbReference type="EMBL" id="KAK9200720.1"/>
    </source>
</evidence>
<dbReference type="PANTHER" id="PTHR48473:SF1">
    <property type="entry name" value="TIR DOMAIN-CONTAINING PROTEIN"/>
    <property type="match status" value="1"/>
</dbReference>
<dbReference type="AlphaFoldDB" id="A0AAP0QN37"/>
<accession>A0AAP0QN37</accession>
<feature type="transmembrane region" description="Helical" evidence="1">
    <location>
        <begin position="139"/>
        <end position="155"/>
    </location>
</feature>
<keyword evidence="3" id="KW-1185">Reference proteome</keyword>
<dbReference type="EMBL" id="JBCGBO010000005">
    <property type="protein sequence ID" value="KAK9200720.1"/>
    <property type="molecule type" value="Genomic_DNA"/>
</dbReference>
<reference evidence="2 3" key="1">
    <citation type="submission" date="2024-05" db="EMBL/GenBank/DDBJ databases">
        <title>Haplotype-resolved chromosome-level genome assembly of Huyou (Citrus changshanensis).</title>
        <authorList>
            <person name="Miao C."/>
            <person name="Chen W."/>
            <person name="Wu Y."/>
            <person name="Wang L."/>
            <person name="Zhao S."/>
            <person name="Grierson D."/>
            <person name="Xu C."/>
            <person name="Chen K."/>
        </authorList>
    </citation>
    <scope>NUCLEOTIDE SEQUENCE [LARGE SCALE GENOMIC DNA]</scope>
    <source>
        <strain evidence="2">01-14</strain>
        <tissue evidence="2">Leaf</tissue>
    </source>
</reference>
<keyword evidence="1" id="KW-0812">Transmembrane</keyword>
<protein>
    <submittedName>
        <fullName evidence="2">Uncharacterized protein</fullName>
    </submittedName>
</protein>
<name>A0AAP0QN37_9ROSI</name>
<evidence type="ECO:0000256" key="1">
    <source>
        <dbReference type="SAM" id="Phobius"/>
    </source>
</evidence>
<comment type="caution">
    <text evidence="2">The sequence shown here is derived from an EMBL/GenBank/DDBJ whole genome shotgun (WGS) entry which is preliminary data.</text>
</comment>
<organism evidence="2 3">
    <name type="scientific">Citrus x changshan-huyou</name>
    <dbReference type="NCBI Taxonomy" id="2935761"/>
    <lineage>
        <taxon>Eukaryota</taxon>
        <taxon>Viridiplantae</taxon>
        <taxon>Streptophyta</taxon>
        <taxon>Embryophyta</taxon>
        <taxon>Tracheophyta</taxon>
        <taxon>Spermatophyta</taxon>
        <taxon>Magnoliopsida</taxon>
        <taxon>eudicotyledons</taxon>
        <taxon>Gunneridae</taxon>
        <taxon>Pentapetalae</taxon>
        <taxon>rosids</taxon>
        <taxon>malvids</taxon>
        <taxon>Sapindales</taxon>
        <taxon>Rutaceae</taxon>
        <taxon>Aurantioideae</taxon>
        <taxon>Citrus</taxon>
    </lineage>
</organism>
<keyword evidence="1" id="KW-1133">Transmembrane helix</keyword>
<sequence>MASSTTLLFELLKDCWGQLRHSTMIRNPVSERSSQHIDIREDNNIEDHKAHERRNWTVDLERIFVITNFIFELPSGKRENVTWKWRGALPWLYYPSPSDKLFGNFNDIVGLVCALCQCILSAITYGFVRRHADNPIKVSVWPIIFAFGLLCSNLFKKPENRSSVS</sequence>
<keyword evidence="1" id="KW-0472">Membrane</keyword>
<dbReference type="Proteomes" id="UP001428341">
    <property type="component" value="Unassembled WGS sequence"/>
</dbReference>
<dbReference type="PANTHER" id="PTHR48473">
    <property type="entry name" value="TIR DOMAIN-CONTAINING PROTEIN"/>
    <property type="match status" value="1"/>
</dbReference>